<comment type="caution">
    <text evidence="14">The sequence shown here is derived from an EMBL/GenBank/DDBJ whole genome shotgun (WGS) entry which is preliminary data.</text>
</comment>
<dbReference type="InterPro" id="IPR011102">
    <property type="entry name" value="Sig_transdc_His_kinase_HWE"/>
</dbReference>
<gene>
    <name evidence="14" type="ORF">GRI32_10630</name>
</gene>
<keyword evidence="8 14" id="KW-0418">Kinase</keyword>
<evidence type="ECO:0000256" key="7">
    <source>
        <dbReference type="ARBA" id="ARBA00022741"/>
    </source>
</evidence>
<evidence type="ECO:0000256" key="3">
    <source>
        <dbReference type="ARBA" id="ARBA00012438"/>
    </source>
</evidence>
<protein>
    <recommendedName>
        <fullName evidence="3">histidine kinase</fullName>
        <ecNumber evidence="3">2.7.13.3</ecNumber>
    </recommendedName>
</protein>
<keyword evidence="6 12" id="KW-0812">Transmembrane</keyword>
<feature type="domain" description="CHASE" evidence="13">
    <location>
        <begin position="63"/>
        <end position="224"/>
    </location>
</feature>
<dbReference type="OrthoDB" id="136506at2"/>
<organism evidence="14 15">
    <name type="scientific">Alteraurantiacibacter aestuarii</name>
    <dbReference type="NCBI Taxonomy" id="650004"/>
    <lineage>
        <taxon>Bacteria</taxon>
        <taxon>Pseudomonadati</taxon>
        <taxon>Pseudomonadota</taxon>
        <taxon>Alphaproteobacteria</taxon>
        <taxon>Sphingomonadales</taxon>
        <taxon>Erythrobacteraceae</taxon>
        <taxon>Alteraurantiacibacter</taxon>
    </lineage>
</organism>
<dbReference type="GO" id="GO:0005524">
    <property type="term" value="F:ATP binding"/>
    <property type="evidence" value="ECO:0007669"/>
    <property type="project" value="UniProtKB-KW"/>
</dbReference>
<keyword evidence="11 12" id="KW-0472">Membrane</keyword>
<keyword evidence="15" id="KW-1185">Reference proteome</keyword>
<keyword evidence="5" id="KW-0808">Transferase</keyword>
<dbReference type="GO" id="GO:0007165">
    <property type="term" value="P:signal transduction"/>
    <property type="evidence" value="ECO:0007669"/>
    <property type="project" value="UniProtKB-ARBA"/>
</dbReference>
<dbReference type="PROSITE" id="PS50839">
    <property type="entry name" value="CHASE"/>
    <property type="match status" value="1"/>
</dbReference>
<keyword evidence="7" id="KW-0547">Nucleotide-binding</keyword>
<keyword evidence="10 12" id="KW-1133">Transmembrane helix</keyword>
<dbReference type="PANTHER" id="PTHR41523">
    <property type="entry name" value="TWO-COMPONENT SYSTEM SENSOR PROTEIN"/>
    <property type="match status" value="1"/>
</dbReference>
<evidence type="ECO:0000256" key="5">
    <source>
        <dbReference type="ARBA" id="ARBA00022679"/>
    </source>
</evidence>
<dbReference type="InterPro" id="IPR042240">
    <property type="entry name" value="CHASE_sf"/>
</dbReference>
<dbReference type="AlphaFoldDB" id="A0A844ZQ81"/>
<dbReference type="Gene3D" id="3.30.450.350">
    <property type="entry name" value="CHASE domain"/>
    <property type="match status" value="1"/>
</dbReference>
<dbReference type="Pfam" id="PF03924">
    <property type="entry name" value="CHASE"/>
    <property type="match status" value="1"/>
</dbReference>
<dbReference type="SUPFAM" id="SSF55874">
    <property type="entry name" value="ATPase domain of HSP90 chaperone/DNA topoisomerase II/histidine kinase"/>
    <property type="match status" value="1"/>
</dbReference>
<proteinExistence type="predicted"/>
<evidence type="ECO:0000256" key="12">
    <source>
        <dbReference type="SAM" id="Phobius"/>
    </source>
</evidence>
<evidence type="ECO:0000256" key="2">
    <source>
        <dbReference type="ARBA" id="ARBA00004370"/>
    </source>
</evidence>
<dbReference type="EMBL" id="WTYY01000005">
    <property type="protein sequence ID" value="MXO89196.1"/>
    <property type="molecule type" value="Genomic_DNA"/>
</dbReference>
<evidence type="ECO:0000313" key="14">
    <source>
        <dbReference type="EMBL" id="MXO89196.1"/>
    </source>
</evidence>
<evidence type="ECO:0000259" key="13">
    <source>
        <dbReference type="PROSITE" id="PS50839"/>
    </source>
</evidence>
<name>A0A844ZQ81_9SPHN</name>
<evidence type="ECO:0000256" key="9">
    <source>
        <dbReference type="ARBA" id="ARBA00022840"/>
    </source>
</evidence>
<dbReference type="SMART" id="SM01079">
    <property type="entry name" value="CHASE"/>
    <property type="match status" value="1"/>
</dbReference>
<evidence type="ECO:0000256" key="10">
    <source>
        <dbReference type="ARBA" id="ARBA00022989"/>
    </source>
</evidence>
<evidence type="ECO:0000256" key="6">
    <source>
        <dbReference type="ARBA" id="ARBA00022692"/>
    </source>
</evidence>
<feature type="transmembrane region" description="Helical" evidence="12">
    <location>
        <begin position="282"/>
        <end position="305"/>
    </location>
</feature>
<evidence type="ECO:0000256" key="11">
    <source>
        <dbReference type="ARBA" id="ARBA00023136"/>
    </source>
</evidence>
<evidence type="ECO:0000256" key="8">
    <source>
        <dbReference type="ARBA" id="ARBA00022777"/>
    </source>
</evidence>
<dbReference type="Pfam" id="PF07536">
    <property type="entry name" value="HWE_HK"/>
    <property type="match status" value="1"/>
</dbReference>
<keyword evidence="9" id="KW-0067">ATP-binding</keyword>
<dbReference type="Proteomes" id="UP000435243">
    <property type="component" value="Unassembled WGS sequence"/>
</dbReference>
<reference evidence="14 15" key="1">
    <citation type="submission" date="2019-12" db="EMBL/GenBank/DDBJ databases">
        <title>Genomic-based taxomic classification of the family Erythrobacteraceae.</title>
        <authorList>
            <person name="Xu L."/>
        </authorList>
    </citation>
    <scope>NUCLEOTIDE SEQUENCE [LARGE SCALE GENOMIC DNA]</scope>
    <source>
        <strain evidence="14 15">JCM 16339</strain>
    </source>
</reference>
<dbReference type="SMART" id="SM00911">
    <property type="entry name" value="HWE_HK"/>
    <property type="match status" value="1"/>
</dbReference>
<dbReference type="InterPro" id="IPR036890">
    <property type="entry name" value="HATPase_C_sf"/>
</dbReference>
<evidence type="ECO:0000313" key="15">
    <source>
        <dbReference type="Proteomes" id="UP000435243"/>
    </source>
</evidence>
<dbReference type="GO" id="GO:0004673">
    <property type="term" value="F:protein histidine kinase activity"/>
    <property type="evidence" value="ECO:0007669"/>
    <property type="project" value="UniProtKB-EC"/>
</dbReference>
<dbReference type="GO" id="GO:0016020">
    <property type="term" value="C:membrane"/>
    <property type="evidence" value="ECO:0007669"/>
    <property type="project" value="UniProtKB-SubCell"/>
</dbReference>
<dbReference type="PANTHER" id="PTHR41523:SF8">
    <property type="entry name" value="ETHYLENE RESPONSE SENSOR PROTEIN"/>
    <property type="match status" value="1"/>
</dbReference>
<dbReference type="Gene3D" id="3.30.565.10">
    <property type="entry name" value="Histidine kinase-like ATPase, C-terminal domain"/>
    <property type="match status" value="1"/>
</dbReference>
<dbReference type="InterPro" id="IPR006189">
    <property type="entry name" value="CHASE_dom"/>
</dbReference>
<sequence>MPVSIFVLISAITVLSIFSIERSEERQASAELSSRTIAIASALERRANASSAYLRAGAALLASLDSVPPASFRRFVSELRLDADYRGAEGIGWAMVVRPDEIDAFEVILQADSTVAARLYPRPSGDQPFSVPVTYLQPDTERNRRALGFDMYSDPVRRAAMQEAERTARPTASGKVVLQQEGDGEQPGFLIYMPVFEAAPGGRRLRGFIYSPFNAQDFLSSALELEDAGNYGVSLFYGSATEQNLLASTIISSGEEREQHRELVTIANAPFVLQVSRADSGFLSGLSMATLIFGMLVASLLMLLVRMLTQQAVEDEASLIWFEEQASIRNSLTRELNHRVKNTLANVLSIIALTRRRAEDVSEFANGLDGRIRALSATHDLLTKSDWGTTPIGDVVQAELRPYAQDKDHVVEATGPEIELAPNDALSLGLAMHELATNAAKYGALSRAGGKVTITWEMAGEALVRVEWVESGGPAVPQQRGRGFGTDLIERIVAHELRNPVELIFDPAGVRCTMMIPVRQPTEFAIRASKPETRRMRRAMNDLARSDHQG</sequence>
<comment type="subcellular location">
    <subcellularLocation>
        <location evidence="2">Membrane</location>
    </subcellularLocation>
</comment>
<dbReference type="EC" id="2.7.13.3" evidence="3"/>
<comment type="catalytic activity">
    <reaction evidence="1">
        <text>ATP + protein L-histidine = ADP + protein N-phospho-L-histidine.</text>
        <dbReference type="EC" id="2.7.13.3"/>
    </reaction>
</comment>
<keyword evidence="4" id="KW-0597">Phosphoprotein</keyword>
<evidence type="ECO:0000256" key="1">
    <source>
        <dbReference type="ARBA" id="ARBA00000085"/>
    </source>
</evidence>
<evidence type="ECO:0000256" key="4">
    <source>
        <dbReference type="ARBA" id="ARBA00022553"/>
    </source>
</evidence>
<accession>A0A844ZQ81</accession>